<dbReference type="SFLD" id="SFLDG01135">
    <property type="entry name" value="C1.5.6:_HAD__Beta-PGM__Phospha"/>
    <property type="match status" value="1"/>
</dbReference>
<reference evidence="5 6" key="1">
    <citation type="submission" date="2017-04" db="EMBL/GenBank/DDBJ databases">
        <authorList>
            <person name="Afonso C.L."/>
            <person name="Miller P.J."/>
            <person name="Scott M.A."/>
            <person name="Spackman E."/>
            <person name="Goraichik I."/>
            <person name="Dimitrov K.M."/>
            <person name="Suarez D.L."/>
            <person name="Swayne D.E."/>
        </authorList>
    </citation>
    <scope>NUCLEOTIDE SEQUENCE [LARGE SCALE GENOMIC DNA]</scope>
    <source>
        <strain evidence="5 6">DSM 13146</strain>
    </source>
</reference>
<dbReference type="InterPro" id="IPR023214">
    <property type="entry name" value="HAD_sf"/>
</dbReference>
<dbReference type="InterPro" id="IPR036412">
    <property type="entry name" value="HAD-like_sf"/>
</dbReference>
<sequence length="216" mass="23870">MRFRAALLDLDGTLLDTLSDLAEAMNRVLRRHGFRTHPVSDYKGFVGDGVEWLVRRALPDGHRMEQDIPRFVDAMRREYKALDHAQTRPYPGIAQLLEALTERGVRLAVLSNKMDDFTKEMVARFFPHVHFDAVVGAAPGAPVKPDPTAALEIAREIGIVPEDWMHLGDTAVDMKTAVASGMFAVGALWGFRSAEELIQGGAQVLVRSPGALHSFL</sequence>
<evidence type="ECO:0000256" key="1">
    <source>
        <dbReference type="ARBA" id="ARBA00000830"/>
    </source>
</evidence>
<dbReference type="PRINTS" id="PR00413">
    <property type="entry name" value="HADHALOGNASE"/>
</dbReference>
<dbReference type="EC" id="3.1.3.18" evidence="4"/>
<dbReference type="Gene3D" id="1.10.150.240">
    <property type="entry name" value="Putative phosphatase, domain 2"/>
    <property type="match status" value="1"/>
</dbReference>
<dbReference type="SFLD" id="SFLDG01129">
    <property type="entry name" value="C1.5:_HAD__Beta-PGM__Phosphata"/>
    <property type="match status" value="1"/>
</dbReference>
<dbReference type="GO" id="GO:0008967">
    <property type="term" value="F:phosphoglycolate phosphatase activity"/>
    <property type="evidence" value="ECO:0007669"/>
    <property type="project" value="UniProtKB-EC"/>
</dbReference>
<dbReference type="STRING" id="1121390.SAMN02746041_02451"/>
<organism evidence="5 6">
    <name type="scientific">Desulfacinum hydrothermale DSM 13146</name>
    <dbReference type="NCBI Taxonomy" id="1121390"/>
    <lineage>
        <taxon>Bacteria</taxon>
        <taxon>Pseudomonadati</taxon>
        <taxon>Thermodesulfobacteriota</taxon>
        <taxon>Syntrophobacteria</taxon>
        <taxon>Syntrophobacterales</taxon>
        <taxon>Syntrophobacteraceae</taxon>
        <taxon>Desulfacinum</taxon>
    </lineage>
</organism>
<evidence type="ECO:0000313" key="6">
    <source>
        <dbReference type="Proteomes" id="UP000192783"/>
    </source>
</evidence>
<dbReference type="GO" id="GO:0006281">
    <property type="term" value="P:DNA repair"/>
    <property type="evidence" value="ECO:0007669"/>
    <property type="project" value="TreeGrafter"/>
</dbReference>
<dbReference type="Gene3D" id="3.40.50.1000">
    <property type="entry name" value="HAD superfamily/HAD-like"/>
    <property type="match status" value="1"/>
</dbReference>
<evidence type="ECO:0000313" key="5">
    <source>
        <dbReference type="EMBL" id="SMC25847.1"/>
    </source>
</evidence>
<keyword evidence="6" id="KW-1185">Reference proteome</keyword>
<dbReference type="RefSeq" id="WP_084058182.1">
    <property type="nucleotide sequence ID" value="NZ_FWXF01000014.1"/>
</dbReference>
<dbReference type="GO" id="GO:0005829">
    <property type="term" value="C:cytosol"/>
    <property type="evidence" value="ECO:0007669"/>
    <property type="project" value="TreeGrafter"/>
</dbReference>
<dbReference type="SFLD" id="SFLDS00003">
    <property type="entry name" value="Haloacid_Dehalogenase"/>
    <property type="match status" value="1"/>
</dbReference>
<accession>A0A1W1XPP0</accession>
<comment type="pathway">
    <text evidence="2">Organic acid metabolism; glycolate biosynthesis; glycolate from 2-phosphoglycolate: step 1/1.</text>
</comment>
<dbReference type="PANTHER" id="PTHR43434:SF1">
    <property type="entry name" value="PHOSPHOGLYCOLATE PHOSPHATASE"/>
    <property type="match status" value="1"/>
</dbReference>
<dbReference type="InterPro" id="IPR041492">
    <property type="entry name" value="HAD_2"/>
</dbReference>
<dbReference type="InterPro" id="IPR050155">
    <property type="entry name" value="HAD-like_hydrolase_sf"/>
</dbReference>
<dbReference type="InterPro" id="IPR006439">
    <property type="entry name" value="HAD-SF_hydro_IA"/>
</dbReference>
<dbReference type="InterPro" id="IPR023198">
    <property type="entry name" value="PGP-like_dom2"/>
</dbReference>
<dbReference type="SUPFAM" id="SSF56784">
    <property type="entry name" value="HAD-like"/>
    <property type="match status" value="1"/>
</dbReference>
<evidence type="ECO:0000256" key="2">
    <source>
        <dbReference type="ARBA" id="ARBA00004818"/>
    </source>
</evidence>
<proteinExistence type="inferred from homology"/>
<dbReference type="OrthoDB" id="9792518at2"/>
<dbReference type="Proteomes" id="UP000192783">
    <property type="component" value="Unassembled WGS sequence"/>
</dbReference>
<dbReference type="PANTHER" id="PTHR43434">
    <property type="entry name" value="PHOSPHOGLYCOLATE PHOSPHATASE"/>
    <property type="match status" value="1"/>
</dbReference>
<dbReference type="Pfam" id="PF13419">
    <property type="entry name" value="HAD_2"/>
    <property type="match status" value="1"/>
</dbReference>
<dbReference type="EMBL" id="FWXF01000014">
    <property type="protein sequence ID" value="SMC25847.1"/>
    <property type="molecule type" value="Genomic_DNA"/>
</dbReference>
<dbReference type="AlphaFoldDB" id="A0A1W1XPP0"/>
<gene>
    <name evidence="5" type="ORF">SAMN02746041_02451</name>
</gene>
<evidence type="ECO:0000256" key="3">
    <source>
        <dbReference type="ARBA" id="ARBA00006171"/>
    </source>
</evidence>
<evidence type="ECO:0000256" key="4">
    <source>
        <dbReference type="ARBA" id="ARBA00013078"/>
    </source>
</evidence>
<name>A0A1W1XPP0_9BACT</name>
<comment type="similarity">
    <text evidence="3">Belongs to the HAD-like hydrolase superfamily. CbbY/CbbZ/Gph/YieH family.</text>
</comment>
<dbReference type="NCBIfam" id="TIGR01549">
    <property type="entry name" value="HAD-SF-IA-v1"/>
    <property type="match status" value="1"/>
</dbReference>
<protein>
    <recommendedName>
        <fullName evidence="4">phosphoglycolate phosphatase</fullName>
        <ecNumber evidence="4">3.1.3.18</ecNumber>
    </recommendedName>
</protein>
<comment type="catalytic activity">
    <reaction evidence="1">
        <text>2-phosphoglycolate + H2O = glycolate + phosphate</text>
        <dbReference type="Rhea" id="RHEA:14369"/>
        <dbReference type="ChEBI" id="CHEBI:15377"/>
        <dbReference type="ChEBI" id="CHEBI:29805"/>
        <dbReference type="ChEBI" id="CHEBI:43474"/>
        <dbReference type="ChEBI" id="CHEBI:58033"/>
        <dbReference type="EC" id="3.1.3.18"/>
    </reaction>
</comment>